<feature type="binding site" evidence="4 6">
    <location>
        <position position="112"/>
    </location>
    <ligand>
        <name>substrate</name>
    </ligand>
</feature>
<accession>A0A0D1Y8P3</accession>
<dbReference type="EMBL" id="LGUG01000009">
    <property type="protein sequence ID" value="KON90716.1"/>
    <property type="molecule type" value="Genomic_DNA"/>
</dbReference>
<organism evidence="9 11">
    <name type="scientific">Aneurinibacillus migulanus</name>
    <name type="common">Bacillus migulanus</name>
    <dbReference type="NCBI Taxonomy" id="47500"/>
    <lineage>
        <taxon>Bacteria</taxon>
        <taxon>Bacillati</taxon>
        <taxon>Bacillota</taxon>
        <taxon>Bacilli</taxon>
        <taxon>Bacillales</taxon>
        <taxon>Paenibacillaceae</taxon>
        <taxon>Aneurinibacillus group</taxon>
        <taxon>Aneurinibacillus</taxon>
    </lineage>
</organism>
<protein>
    <recommendedName>
        <fullName evidence="4">tRNA pseudouridine synthase A</fullName>
        <ecNumber evidence="4">5.4.99.12</ecNumber>
    </recommendedName>
    <alternativeName>
        <fullName evidence="4">tRNA pseudouridine(38-40) synthase</fullName>
    </alternativeName>
    <alternativeName>
        <fullName evidence="4">tRNA pseudouridylate synthase I</fullName>
    </alternativeName>
    <alternativeName>
        <fullName evidence="4">tRNA-uridine isomerase I</fullName>
    </alternativeName>
</protein>
<dbReference type="Proteomes" id="UP000037269">
    <property type="component" value="Unassembled WGS sequence"/>
</dbReference>
<dbReference type="Gene3D" id="3.30.70.580">
    <property type="entry name" value="Pseudouridine synthase I, catalytic domain, N-terminal subdomain"/>
    <property type="match status" value="1"/>
</dbReference>
<evidence type="ECO:0000313" key="12">
    <source>
        <dbReference type="Proteomes" id="UP000182836"/>
    </source>
</evidence>
<dbReference type="CDD" id="cd02570">
    <property type="entry name" value="PseudoU_synth_EcTruA"/>
    <property type="match status" value="1"/>
</dbReference>
<dbReference type="PANTHER" id="PTHR11142">
    <property type="entry name" value="PSEUDOURIDYLATE SYNTHASE"/>
    <property type="match status" value="1"/>
</dbReference>
<dbReference type="FunFam" id="3.30.70.580:FF:000001">
    <property type="entry name" value="tRNA pseudouridine synthase A"/>
    <property type="match status" value="1"/>
</dbReference>
<dbReference type="GO" id="GO:0031119">
    <property type="term" value="P:tRNA pseudouridine synthesis"/>
    <property type="evidence" value="ECO:0007669"/>
    <property type="project" value="UniProtKB-UniRule"/>
</dbReference>
<dbReference type="STRING" id="47500.AF333_27105"/>
<evidence type="ECO:0000259" key="8">
    <source>
        <dbReference type="Pfam" id="PF01416"/>
    </source>
</evidence>
<reference evidence="9 11" key="1">
    <citation type="submission" date="2015-07" db="EMBL/GenBank/DDBJ databases">
        <title>Fjat-14205 dsm 2895.</title>
        <authorList>
            <person name="Liu B."/>
            <person name="Wang J."/>
            <person name="Zhu Y."/>
            <person name="Liu G."/>
            <person name="Chen Q."/>
            <person name="Chen Z."/>
            <person name="Lan J."/>
            <person name="Che J."/>
            <person name="Ge C."/>
            <person name="Shi H."/>
            <person name="Pan Z."/>
            <person name="Liu X."/>
        </authorList>
    </citation>
    <scope>NUCLEOTIDE SEQUENCE [LARGE SCALE GENOMIC DNA]</scope>
    <source>
        <strain evidence="9 11">DSM 2895</strain>
    </source>
</reference>
<keyword evidence="2 4" id="KW-0819">tRNA processing</keyword>
<dbReference type="RefSeq" id="WP_043066259.1">
    <property type="nucleotide sequence ID" value="NZ_BJOA01000105.1"/>
</dbReference>
<dbReference type="InterPro" id="IPR001406">
    <property type="entry name" value="PsdUridine_synth_TruA"/>
</dbReference>
<dbReference type="SUPFAM" id="SSF55120">
    <property type="entry name" value="Pseudouridine synthase"/>
    <property type="match status" value="1"/>
</dbReference>
<dbReference type="PIRSF" id="PIRSF001430">
    <property type="entry name" value="tRNA_psdUrid_synth"/>
    <property type="match status" value="1"/>
</dbReference>
<dbReference type="Proteomes" id="UP000182836">
    <property type="component" value="Unassembled WGS sequence"/>
</dbReference>
<evidence type="ECO:0000256" key="6">
    <source>
        <dbReference type="PIRSR" id="PIRSR001430-2"/>
    </source>
</evidence>
<dbReference type="NCBIfam" id="TIGR00071">
    <property type="entry name" value="hisT_truA"/>
    <property type="match status" value="1"/>
</dbReference>
<comment type="catalytic activity">
    <reaction evidence="4 7">
        <text>uridine(38/39/40) in tRNA = pseudouridine(38/39/40) in tRNA</text>
        <dbReference type="Rhea" id="RHEA:22376"/>
        <dbReference type="Rhea" id="RHEA-COMP:10085"/>
        <dbReference type="Rhea" id="RHEA-COMP:10087"/>
        <dbReference type="ChEBI" id="CHEBI:65314"/>
        <dbReference type="ChEBI" id="CHEBI:65315"/>
        <dbReference type="EC" id="5.4.99.12"/>
    </reaction>
</comment>
<dbReference type="PATRIC" id="fig|47500.12.peg.3262"/>
<dbReference type="Pfam" id="PF01416">
    <property type="entry name" value="PseudoU_synth_1"/>
    <property type="match status" value="2"/>
</dbReference>
<name>A0A0D1Y8P3_ANEMI</name>
<evidence type="ECO:0000313" key="10">
    <source>
        <dbReference type="EMBL" id="SDJ99104.1"/>
    </source>
</evidence>
<dbReference type="HAMAP" id="MF_00171">
    <property type="entry name" value="TruA"/>
    <property type="match status" value="1"/>
</dbReference>
<evidence type="ECO:0000256" key="3">
    <source>
        <dbReference type="ARBA" id="ARBA00023235"/>
    </source>
</evidence>
<gene>
    <name evidence="4" type="primary">truA</name>
    <name evidence="9" type="ORF">AF333_27105</name>
    <name evidence="10" type="ORF">SAMN04487909_13511</name>
</gene>
<dbReference type="PANTHER" id="PTHR11142:SF0">
    <property type="entry name" value="TRNA PSEUDOURIDINE SYNTHASE-LIKE 1"/>
    <property type="match status" value="1"/>
</dbReference>
<comment type="similarity">
    <text evidence="1 4 7">Belongs to the tRNA pseudouridine synthase TruA family.</text>
</comment>
<dbReference type="GO" id="GO:0003723">
    <property type="term" value="F:RNA binding"/>
    <property type="evidence" value="ECO:0007669"/>
    <property type="project" value="InterPro"/>
</dbReference>
<evidence type="ECO:0000256" key="2">
    <source>
        <dbReference type="ARBA" id="ARBA00022694"/>
    </source>
</evidence>
<comment type="function">
    <text evidence="4">Formation of pseudouridine at positions 38, 39 and 40 in the anticodon stem and loop of transfer RNAs.</text>
</comment>
<dbReference type="GO" id="GO:0160147">
    <property type="term" value="F:tRNA pseudouridine(38-40) synthase activity"/>
    <property type="evidence" value="ECO:0007669"/>
    <property type="project" value="UniProtKB-EC"/>
</dbReference>
<evidence type="ECO:0000256" key="7">
    <source>
        <dbReference type="RuleBase" id="RU003792"/>
    </source>
</evidence>
<dbReference type="EMBL" id="FNED01000035">
    <property type="protein sequence ID" value="SDJ99104.1"/>
    <property type="molecule type" value="Genomic_DNA"/>
</dbReference>
<feature type="domain" description="Pseudouridine synthase I TruA alpha/beta" evidence="8">
    <location>
        <begin position="12"/>
        <end position="105"/>
    </location>
</feature>
<comment type="subunit">
    <text evidence="4">Homodimer.</text>
</comment>
<sequence>MEWRKIKLTFGYQGTAYYGLQRQTNGPSVQLEIEKVLARVLQHETVIVASGRTDSGVHAREQVAHFRTTSRIPAERLIPAMNTLLPDDIVVLNAEDVPMDFHARYHVVEKTYRYRLLNQSIPDPFLREWSQHIKAPLDLEKMRAAADYLIGTHDFTSFCSVRTRVEDKVRTIYEIRIEEYERDATLPHQGKDIWLTFRGNGFLYNMVRIIVGTLVEVGKGKWQVDDVKTMLEAKNRDVAGITAPPHGLYLWKVEYRKSCDSK</sequence>
<dbReference type="Gene3D" id="3.30.70.660">
    <property type="entry name" value="Pseudouridine synthase I, catalytic domain, C-terminal subdomain"/>
    <property type="match status" value="1"/>
</dbReference>
<dbReference type="OrthoDB" id="9811823at2"/>
<proteinExistence type="inferred from homology"/>
<dbReference type="InterPro" id="IPR020103">
    <property type="entry name" value="PsdUridine_synth_cat_dom_sf"/>
</dbReference>
<evidence type="ECO:0000313" key="9">
    <source>
        <dbReference type="EMBL" id="KON90716.1"/>
    </source>
</evidence>
<dbReference type="InterPro" id="IPR020097">
    <property type="entry name" value="PsdUridine_synth_TruA_a/b_dom"/>
</dbReference>
<evidence type="ECO:0000313" key="11">
    <source>
        <dbReference type="Proteomes" id="UP000037269"/>
    </source>
</evidence>
<feature type="active site" description="Nucleophile" evidence="4 5">
    <location>
        <position position="54"/>
    </location>
</feature>
<keyword evidence="11" id="KW-1185">Reference proteome</keyword>
<dbReference type="InterPro" id="IPR020095">
    <property type="entry name" value="PsdUridine_synth_TruA_C"/>
</dbReference>
<dbReference type="EC" id="5.4.99.12" evidence="4"/>
<feature type="domain" description="Pseudouridine synthase I TruA alpha/beta" evidence="8">
    <location>
        <begin position="145"/>
        <end position="255"/>
    </location>
</feature>
<comment type="caution">
    <text evidence="4">Lacks conserved residue(s) required for the propagation of feature annotation.</text>
</comment>
<keyword evidence="3 4" id="KW-0413">Isomerase</keyword>
<evidence type="ECO:0000256" key="4">
    <source>
        <dbReference type="HAMAP-Rule" id="MF_00171"/>
    </source>
</evidence>
<evidence type="ECO:0000256" key="1">
    <source>
        <dbReference type="ARBA" id="ARBA00009375"/>
    </source>
</evidence>
<evidence type="ECO:0000256" key="5">
    <source>
        <dbReference type="PIRSR" id="PIRSR001430-1"/>
    </source>
</evidence>
<dbReference type="AlphaFoldDB" id="A0A0D1Y8P3"/>
<reference evidence="10 12" key="2">
    <citation type="submission" date="2016-10" db="EMBL/GenBank/DDBJ databases">
        <authorList>
            <person name="de Groot N.N."/>
        </authorList>
    </citation>
    <scope>NUCLEOTIDE SEQUENCE [LARGE SCALE GENOMIC DNA]</scope>
    <source>
        <strain evidence="10 12">DSM 2895</strain>
    </source>
</reference>
<dbReference type="InterPro" id="IPR020094">
    <property type="entry name" value="TruA/RsuA/RluB/E/F_N"/>
</dbReference>